<evidence type="ECO:0000256" key="4">
    <source>
        <dbReference type="SAM" id="SignalP"/>
    </source>
</evidence>
<dbReference type="Pfam" id="PF00216">
    <property type="entry name" value="Bac_DNA_binding"/>
    <property type="match status" value="1"/>
</dbReference>
<dbReference type="SMART" id="SM00411">
    <property type="entry name" value="BHL"/>
    <property type="match status" value="1"/>
</dbReference>
<evidence type="ECO:0000313" key="5">
    <source>
        <dbReference type="EMBL" id="CEL68809.1"/>
    </source>
</evidence>
<gene>
    <name evidence="5" type="ORF">BN1204_045430</name>
</gene>
<evidence type="ECO:0000256" key="3">
    <source>
        <dbReference type="SAM" id="MobiDB-lite"/>
    </source>
</evidence>
<dbReference type="InterPro" id="IPR000119">
    <property type="entry name" value="Hist_DNA-bd"/>
</dbReference>
<dbReference type="EMBL" id="LN714485">
    <property type="protein sequence ID" value="CEL68809.1"/>
    <property type="molecule type" value="Genomic_DNA"/>
</dbReference>
<keyword evidence="4" id="KW-0732">Signal</keyword>
<dbReference type="GO" id="GO:0030527">
    <property type="term" value="F:structural constituent of chromatin"/>
    <property type="evidence" value="ECO:0007669"/>
    <property type="project" value="InterPro"/>
</dbReference>
<protein>
    <submittedName>
        <fullName evidence="5">DNA-binding protein HU, putative</fullName>
    </submittedName>
</protein>
<dbReference type="Gene3D" id="4.10.520.10">
    <property type="entry name" value="IHF-like DNA-binding proteins"/>
    <property type="match status" value="1"/>
</dbReference>
<sequence length="235" mass="25068">MSLSRLLVLVVLTQQLLLAESFKVPAGGSFSSITSTQSFVASGKYDGKPAFAAIQESVTAGPQMRRVASALSIRLPDGARTSNGRLSAESFTLGPLRASSAAGETAEDDEASNASTSQVVTRKDLVASVAAELQLSRADVERTVGALLRHIAASLEQGQKVSISKFGSFGLRRRGERVARNPRTGEPLNVPATTFPTFSFSKVLKDKVRDVMPAHEDDGDDDSEEPKKKGLFSWN</sequence>
<dbReference type="PANTHER" id="PTHR33175">
    <property type="entry name" value="DNA-BINDING PROTEIN HU"/>
    <property type="match status" value="1"/>
</dbReference>
<dbReference type="PANTHER" id="PTHR33175:SF3">
    <property type="entry name" value="DNA-BINDING PROTEIN HU-BETA"/>
    <property type="match status" value="1"/>
</dbReference>
<dbReference type="InterPro" id="IPR020816">
    <property type="entry name" value="Histone-like_DNA-bd_CS"/>
</dbReference>
<comment type="similarity">
    <text evidence="2">Belongs to the bacterial histone-like protein family.</text>
</comment>
<accession>A0A0F7UFP8</accession>
<feature type="signal peptide" evidence="4">
    <location>
        <begin position="1"/>
        <end position="21"/>
    </location>
</feature>
<organism evidence="5">
    <name type="scientific">Neospora caninum (strain Liverpool)</name>
    <dbReference type="NCBI Taxonomy" id="572307"/>
    <lineage>
        <taxon>Eukaryota</taxon>
        <taxon>Sar</taxon>
        <taxon>Alveolata</taxon>
        <taxon>Apicomplexa</taxon>
        <taxon>Conoidasida</taxon>
        <taxon>Coccidia</taxon>
        <taxon>Eucoccidiorida</taxon>
        <taxon>Eimeriorina</taxon>
        <taxon>Sarcocystidae</taxon>
        <taxon>Neospora</taxon>
    </lineage>
</organism>
<evidence type="ECO:0000256" key="1">
    <source>
        <dbReference type="ARBA" id="ARBA00023125"/>
    </source>
</evidence>
<feature type="region of interest" description="Disordered" evidence="3">
    <location>
        <begin position="98"/>
        <end position="118"/>
    </location>
</feature>
<dbReference type="SUPFAM" id="SSF47729">
    <property type="entry name" value="IHF-like DNA-binding proteins"/>
    <property type="match status" value="1"/>
</dbReference>
<feature type="chain" id="PRO_5002523112" evidence="4">
    <location>
        <begin position="22"/>
        <end position="235"/>
    </location>
</feature>
<dbReference type="PROSITE" id="PS00045">
    <property type="entry name" value="HISTONE_LIKE"/>
    <property type="match status" value="1"/>
</dbReference>
<evidence type="ECO:0000256" key="2">
    <source>
        <dbReference type="RuleBase" id="RU003939"/>
    </source>
</evidence>
<reference evidence="5" key="1">
    <citation type="journal article" date="2015" name="PLoS ONE">
        <title>Comprehensive Evaluation of Toxoplasma gondii VEG and Neospora caninum LIV Genomes with Tachyzoite Stage Transcriptome and Proteome Defines Novel Transcript Features.</title>
        <authorList>
            <person name="Ramaprasad A."/>
            <person name="Mourier T."/>
            <person name="Naeem R."/>
            <person name="Malas T.B."/>
            <person name="Moussa E."/>
            <person name="Panigrahi A."/>
            <person name="Vermont S.J."/>
            <person name="Otto T.D."/>
            <person name="Wastling J."/>
            <person name="Pain A."/>
        </authorList>
    </citation>
    <scope>NUCLEOTIDE SEQUENCE</scope>
    <source>
        <strain evidence="5">Liverpool</strain>
    </source>
</reference>
<dbReference type="AlphaFoldDB" id="A0A0F7UFP8"/>
<dbReference type="GO" id="GO:0003677">
    <property type="term" value="F:DNA binding"/>
    <property type="evidence" value="ECO:0007669"/>
    <property type="project" value="UniProtKB-KW"/>
</dbReference>
<feature type="region of interest" description="Disordered" evidence="3">
    <location>
        <begin position="211"/>
        <end position="235"/>
    </location>
</feature>
<dbReference type="CDD" id="cd13831">
    <property type="entry name" value="HU"/>
    <property type="match status" value="1"/>
</dbReference>
<proteinExistence type="inferred from homology"/>
<name>A0A0F7UFP8_NEOCL</name>
<keyword evidence="1 5" id="KW-0238">DNA-binding</keyword>
<dbReference type="PRINTS" id="PR01727">
    <property type="entry name" value="DNABINDINGHU"/>
</dbReference>
<dbReference type="InterPro" id="IPR010992">
    <property type="entry name" value="IHF-like_DNA-bd_dom_sf"/>
</dbReference>